<accession>A0ACC2EFL2</accession>
<comment type="caution">
    <text evidence="1">The sequence shown here is derived from an EMBL/GenBank/DDBJ whole genome shotgun (WGS) entry which is preliminary data.</text>
</comment>
<keyword evidence="2" id="KW-1185">Reference proteome</keyword>
<evidence type="ECO:0000313" key="2">
    <source>
        <dbReference type="Proteomes" id="UP001162992"/>
    </source>
</evidence>
<gene>
    <name evidence="1" type="ORF">O6H91_02G054800</name>
</gene>
<reference evidence="2" key="1">
    <citation type="journal article" date="2024" name="Proc. Natl. Acad. Sci. U.S.A.">
        <title>Extraordinary preservation of gene collinearity over three hundred million years revealed in homosporous lycophytes.</title>
        <authorList>
            <person name="Li C."/>
            <person name="Wickell D."/>
            <person name="Kuo L.Y."/>
            <person name="Chen X."/>
            <person name="Nie B."/>
            <person name="Liao X."/>
            <person name="Peng D."/>
            <person name="Ji J."/>
            <person name="Jenkins J."/>
            <person name="Williams M."/>
            <person name="Shu S."/>
            <person name="Plott C."/>
            <person name="Barry K."/>
            <person name="Rajasekar S."/>
            <person name="Grimwood J."/>
            <person name="Han X."/>
            <person name="Sun S."/>
            <person name="Hou Z."/>
            <person name="He W."/>
            <person name="Dai G."/>
            <person name="Sun C."/>
            <person name="Schmutz J."/>
            <person name="Leebens-Mack J.H."/>
            <person name="Li F.W."/>
            <person name="Wang L."/>
        </authorList>
    </citation>
    <scope>NUCLEOTIDE SEQUENCE [LARGE SCALE GENOMIC DNA]</scope>
    <source>
        <strain evidence="2">cv. PW_Plant_1</strain>
    </source>
</reference>
<evidence type="ECO:0000313" key="1">
    <source>
        <dbReference type="EMBL" id="KAJ7565279.1"/>
    </source>
</evidence>
<sequence>MKPEESKPSIALGNPSKVPESMRSIEESSVHGRTNSYATNQGHKSPQIWVHQDAIEEVWCAVEQILHEVQRALQEHPSKGDIIQGPDSPSVCAAKGIGLDASKNFAGKIVEKILHDVQRGVLEATSSIGTKLERRSSSRPPDTQHVSKDSVQNVLKEILKEVESELPLQFSSRLGKNQVTNEPILQNALSKSPVIEDHAGKLEASKVSPMLSSRNAEGTRPSMEQTFLISTKLDRGGVEAPNVLQELSSESEIGDRKVLDFGYRDYTMPDLSNNPQNSPAVLSRVENPSENKPHLTTTTPEHVKLRENTIPTGLTGHDARIMEHGTHVETILQQDPLDGVHLSMKDLLGKLEAETRVVNVNGREQSASVHTTAKVEIEQATPISQPANGRNQKDIEYTRDIESTLYNILDKVKDNSLQLKNRTAYAEKKSTITPVQQGGASLTVRRELAHPSPRGSGSKIGQAKYSEDERKVISTGGDQNDDQRRSEIRSAMKDLLDNFDTSVQLEDGAGGLQLPDAIVKFKVKATLEHIESTMKPLEQGSFSLASKEHIEEDQRAHKDRKDVTLTLLDLLAKVEDGCGDIEVSDQGQRTCPHLDVKDEIEKAEPTIKPIAQGRTSFTLKHELEAEAEDRTAGSDVPEDYSIEDSFARGNPTFIQQISEIEQTMNDVLDKVRDVSDETSASHSRSTQKDLSRDCRGEHVSARRNQAKIGQISEGELTGDILLATVKDFSGDIIAPHFNVTLEDVHEDHRVGNQAEIRQISEIELTMNDLLLKVKHISGEMSAPCFKAILEDVPRDYRVEDVYAQGNQADIGQISEIESTINDLLGKVKDASVDISVPHSKIAQEEACKYYKLEDVCARRPQGDTGKISEIEQTIDYLLSKVKDVSGKISAPHLRLTREDVSKDCRMEDVTSRITYTSGGVSGPYYEKRTTNSLEVKDEITGAQSVARPVTFKCKLDSAAASEDTEKIADGASGNIMVKDAEPDVCTQKNPREDVQILEVNLPMKRILEKVDYVSVHIGQTSQEEKTRCKDDDQNAKGSFAQEKSNETVTFSELDMTMNDILHNLEALSGNVCQTNQEEITGCTNHNHRAQGLPTQGYSNETGSFSEVDKAMNDLVEKMEDISISITQKNKEESYARKDDNQQGKALSSQRNSDESGQSSDANTNINILLERLTNISLSKSQIDLEQRTGCEGYQQQAQCPSTPRNPNASGNFFYGNMAMNSLSEELEEISLNLDKIEQGTNCENEGEIFSDIDMAMSDILGKLENDSINIDQTNRQHRSGCKDAEDLSALENLTVCENSSEIDMATSDILRELEDVSDQINSQHGPECKDGNQQAEEIFALRDPKVGENFSDIEKVMNDILGKVENVSINTNQTKQQHRPGSKDDKQARSPSAQERPSEAGMWC</sequence>
<name>A0ACC2EFL2_DIPCM</name>
<protein>
    <submittedName>
        <fullName evidence="1">Uncharacterized protein</fullName>
    </submittedName>
</protein>
<dbReference type="EMBL" id="CM055093">
    <property type="protein sequence ID" value="KAJ7565279.1"/>
    <property type="molecule type" value="Genomic_DNA"/>
</dbReference>
<dbReference type="Proteomes" id="UP001162992">
    <property type="component" value="Chromosome 2"/>
</dbReference>
<organism evidence="1 2">
    <name type="scientific">Diphasiastrum complanatum</name>
    <name type="common">Issler's clubmoss</name>
    <name type="synonym">Lycopodium complanatum</name>
    <dbReference type="NCBI Taxonomy" id="34168"/>
    <lineage>
        <taxon>Eukaryota</taxon>
        <taxon>Viridiplantae</taxon>
        <taxon>Streptophyta</taxon>
        <taxon>Embryophyta</taxon>
        <taxon>Tracheophyta</taxon>
        <taxon>Lycopodiopsida</taxon>
        <taxon>Lycopodiales</taxon>
        <taxon>Lycopodiaceae</taxon>
        <taxon>Lycopodioideae</taxon>
        <taxon>Diphasiastrum</taxon>
    </lineage>
</organism>
<proteinExistence type="predicted"/>